<feature type="transmembrane region" description="Helical" evidence="6">
    <location>
        <begin position="107"/>
        <end position="123"/>
    </location>
</feature>
<dbReference type="EMBL" id="LGCK01000014">
    <property type="protein sequence ID" value="KPL70591.1"/>
    <property type="molecule type" value="Genomic_DNA"/>
</dbReference>
<evidence type="ECO:0000313" key="10">
    <source>
        <dbReference type="Proteomes" id="UP000050430"/>
    </source>
</evidence>
<evidence type="ECO:0000256" key="1">
    <source>
        <dbReference type="ARBA" id="ARBA00004127"/>
    </source>
</evidence>
<organism evidence="9 10">
    <name type="scientific">Leptolinea tardivitalis</name>
    <dbReference type="NCBI Taxonomy" id="229920"/>
    <lineage>
        <taxon>Bacteria</taxon>
        <taxon>Bacillati</taxon>
        <taxon>Chloroflexota</taxon>
        <taxon>Anaerolineae</taxon>
        <taxon>Anaerolineales</taxon>
        <taxon>Anaerolineaceae</taxon>
        <taxon>Leptolinea</taxon>
    </lineage>
</organism>
<evidence type="ECO:0000256" key="2">
    <source>
        <dbReference type="ARBA" id="ARBA00022475"/>
    </source>
</evidence>
<comment type="subunit">
    <text evidence="6">NDH-1 is composed of 14 different subunits. Subunits NuoA, H, J, K, L, M, N constitute the membrane sector of the complex.</text>
</comment>
<evidence type="ECO:0000256" key="5">
    <source>
        <dbReference type="ARBA" id="ARBA00023136"/>
    </source>
</evidence>
<feature type="transmembrane region" description="Helical" evidence="6">
    <location>
        <begin position="412"/>
        <end position="430"/>
    </location>
</feature>
<evidence type="ECO:0000256" key="6">
    <source>
        <dbReference type="HAMAP-Rule" id="MF_00445"/>
    </source>
</evidence>
<feature type="domain" description="NADH:quinone oxidoreductase/Mrp antiporter transmembrane" evidence="8">
    <location>
        <begin position="125"/>
        <end position="424"/>
    </location>
</feature>
<reference evidence="9 10" key="1">
    <citation type="submission" date="2015-07" db="EMBL/GenBank/DDBJ databases">
        <title>Genome sequence of Leptolinea tardivitalis DSM 16556.</title>
        <authorList>
            <person name="Hemp J."/>
            <person name="Ward L.M."/>
            <person name="Pace L.A."/>
            <person name="Fischer W.W."/>
        </authorList>
    </citation>
    <scope>NUCLEOTIDE SEQUENCE [LARGE SCALE GENOMIC DNA]</scope>
    <source>
        <strain evidence="9 10">YMTK-2</strain>
    </source>
</reference>
<keyword evidence="6" id="KW-0813">Transport</keyword>
<dbReference type="GO" id="GO:0048038">
    <property type="term" value="F:quinone binding"/>
    <property type="evidence" value="ECO:0007669"/>
    <property type="project" value="UniProtKB-KW"/>
</dbReference>
<feature type="transmembrane region" description="Helical" evidence="6">
    <location>
        <begin position="450"/>
        <end position="477"/>
    </location>
</feature>
<comment type="catalytic activity">
    <reaction evidence="6">
        <text>a quinone + NADH + 5 H(+)(in) = a quinol + NAD(+) + 4 H(+)(out)</text>
        <dbReference type="Rhea" id="RHEA:57888"/>
        <dbReference type="ChEBI" id="CHEBI:15378"/>
        <dbReference type="ChEBI" id="CHEBI:24646"/>
        <dbReference type="ChEBI" id="CHEBI:57540"/>
        <dbReference type="ChEBI" id="CHEBI:57945"/>
        <dbReference type="ChEBI" id="CHEBI:132124"/>
    </reaction>
</comment>
<feature type="transmembrane region" description="Helical" evidence="6">
    <location>
        <begin position="129"/>
        <end position="150"/>
    </location>
</feature>
<comment type="caution">
    <text evidence="9">The sequence shown here is derived from an EMBL/GenBank/DDBJ whole genome shotgun (WGS) entry which is preliminary data.</text>
</comment>
<dbReference type="Proteomes" id="UP000050430">
    <property type="component" value="Unassembled WGS sequence"/>
</dbReference>
<evidence type="ECO:0000259" key="8">
    <source>
        <dbReference type="Pfam" id="PF00361"/>
    </source>
</evidence>
<keyword evidence="6" id="KW-0874">Quinone</keyword>
<feature type="transmembrane region" description="Helical" evidence="6">
    <location>
        <begin position="241"/>
        <end position="265"/>
    </location>
</feature>
<feature type="transmembrane region" description="Helical" evidence="6">
    <location>
        <begin position="373"/>
        <end position="392"/>
    </location>
</feature>
<dbReference type="GO" id="GO:0005886">
    <property type="term" value="C:plasma membrane"/>
    <property type="evidence" value="ECO:0007669"/>
    <property type="project" value="UniProtKB-SubCell"/>
</dbReference>
<dbReference type="GO" id="GO:0008137">
    <property type="term" value="F:NADH dehydrogenase (ubiquinone) activity"/>
    <property type="evidence" value="ECO:0007669"/>
    <property type="project" value="InterPro"/>
</dbReference>
<keyword evidence="3 6" id="KW-0812">Transmembrane</keyword>
<feature type="transmembrane region" description="Helical" evidence="6">
    <location>
        <begin position="300"/>
        <end position="320"/>
    </location>
</feature>
<keyword evidence="5 6" id="KW-0472">Membrane</keyword>
<feature type="transmembrane region" description="Helical" evidence="6">
    <location>
        <begin position="39"/>
        <end position="59"/>
    </location>
</feature>
<dbReference type="InterPro" id="IPR010096">
    <property type="entry name" value="NADH-Q_OxRdtase_suN/2"/>
</dbReference>
<dbReference type="NCBIfam" id="TIGR01770">
    <property type="entry name" value="NDH_I_N"/>
    <property type="match status" value="1"/>
</dbReference>
<dbReference type="HAMAP" id="MF_00445">
    <property type="entry name" value="NDH1_NuoN_1"/>
    <property type="match status" value="1"/>
</dbReference>
<feature type="transmembrane region" description="Helical" evidence="6">
    <location>
        <begin position="201"/>
        <end position="229"/>
    </location>
</feature>
<dbReference type="GO" id="GO:0042773">
    <property type="term" value="P:ATP synthesis coupled electron transport"/>
    <property type="evidence" value="ECO:0007669"/>
    <property type="project" value="InterPro"/>
</dbReference>
<comment type="function">
    <text evidence="6">NDH-1 shuttles electrons from NADH, via FMN and iron-sulfur (Fe-S) centers, to quinones in the respiratory chain. The immediate electron acceptor for the enzyme in this species is believed to be ubiquinone. Couples the redox reaction to proton translocation (for every two electrons transferred, four hydrogen ions are translocated across the cytoplasmic membrane), and thus conserves the redox energy in a proton gradient.</text>
</comment>
<evidence type="ECO:0000256" key="7">
    <source>
        <dbReference type="RuleBase" id="RU000320"/>
    </source>
</evidence>
<gene>
    <name evidence="6" type="primary">nuoN</name>
    <name evidence="9" type="ORF">ADM99_15890</name>
</gene>
<evidence type="ECO:0000256" key="3">
    <source>
        <dbReference type="ARBA" id="ARBA00022692"/>
    </source>
</evidence>
<name>A0A0P6WLB9_9CHLR</name>
<dbReference type="EC" id="7.1.1.-" evidence="6"/>
<dbReference type="AlphaFoldDB" id="A0A0P6WLB9"/>
<comment type="subcellular location">
    <subcellularLocation>
        <location evidence="6">Cell membrane</location>
        <topology evidence="6">Multi-pass membrane protein</topology>
    </subcellularLocation>
    <subcellularLocation>
        <location evidence="1">Endomembrane system</location>
        <topology evidence="1">Multi-pass membrane protein</topology>
    </subcellularLocation>
    <subcellularLocation>
        <location evidence="7">Membrane</location>
        <topology evidence="7">Multi-pass membrane protein</topology>
    </subcellularLocation>
</comment>
<evidence type="ECO:0000313" key="9">
    <source>
        <dbReference type="EMBL" id="KPL70591.1"/>
    </source>
</evidence>
<feature type="transmembrane region" description="Helical" evidence="6">
    <location>
        <begin position="162"/>
        <end position="181"/>
    </location>
</feature>
<dbReference type="STRING" id="229920.ADM99_15890"/>
<dbReference type="PRINTS" id="PR01434">
    <property type="entry name" value="NADHDHGNASE5"/>
</dbReference>
<feature type="transmembrane region" description="Helical" evidence="6">
    <location>
        <begin position="74"/>
        <end position="95"/>
    </location>
</feature>
<comment type="similarity">
    <text evidence="6">Belongs to the complex I subunit 2 family.</text>
</comment>
<protein>
    <recommendedName>
        <fullName evidence="6">NADH-quinone oxidoreductase subunit N</fullName>
        <ecNumber evidence="6">7.1.1.-</ecNumber>
    </recommendedName>
    <alternativeName>
        <fullName evidence="6">NADH dehydrogenase I subunit N</fullName>
    </alternativeName>
    <alternativeName>
        <fullName evidence="6">NDH-1 subunit N</fullName>
    </alternativeName>
</protein>
<dbReference type="Pfam" id="PF00361">
    <property type="entry name" value="Proton_antipo_M"/>
    <property type="match status" value="1"/>
</dbReference>
<keyword evidence="10" id="KW-1185">Reference proteome</keyword>
<dbReference type="GO" id="GO:0050136">
    <property type="term" value="F:NADH dehydrogenase (quinone) (non-electrogenic) activity"/>
    <property type="evidence" value="ECO:0007669"/>
    <property type="project" value="UniProtKB-UniRule"/>
</dbReference>
<keyword evidence="4 6" id="KW-1133">Transmembrane helix</keyword>
<dbReference type="InterPro" id="IPR001750">
    <property type="entry name" value="ND/Mrp_TM"/>
</dbReference>
<dbReference type="GO" id="GO:0012505">
    <property type="term" value="C:endomembrane system"/>
    <property type="evidence" value="ECO:0007669"/>
    <property type="project" value="UniProtKB-SubCell"/>
</dbReference>
<evidence type="ECO:0000256" key="4">
    <source>
        <dbReference type="ARBA" id="ARBA00022989"/>
    </source>
</evidence>
<keyword evidence="6" id="KW-0830">Ubiquinone</keyword>
<keyword evidence="6" id="KW-1278">Translocase</keyword>
<feature type="transmembrane region" description="Helical" evidence="6">
    <location>
        <begin position="12"/>
        <end position="32"/>
    </location>
</feature>
<keyword evidence="6" id="KW-0520">NAD</keyword>
<feature type="transmembrane region" description="Helical" evidence="6">
    <location>
        <begin position="332"/>
        <end position="353"/>
    </location>
</feature>
<accession>A0A0P6WLB9</accession>
<dbReference type="PATRIC" id="fig|229920.5.peg.554"/>
<keyword evidence="2 6" id="KW-1003">Cell membrane</keyword>
<dbReference type="PANTHER" id="PTHR22773">
    <property type="entry name" value="NADH DEHYDROGENASE"/>
    <property type="match status" value="1"/>
</dbReference>
<sequence length="484" mass="52119">MTMPTVNDFLLILPEVVLLIWALLILLIDLWIPDTKKYYTAVLSAAGLVISAGCAFALLGRTGSAFSNMVVLDGFSSVLSILFLLSGLAAVALAYDYLKRNAAQRGEYYTLLLFSIAGMMLMASANDLIMVFLSLELLSIPLYILAGFFRPRLASEEAALKYFLLGAFSSAILLFGIAWIYGSTGHTDFPGIVASIDGGRANYLLLLIGAGLLLVGFGFKIGVFPFHMWVPDTYQGSPSSIGAFMTVATKAAGFAALLRVFLVLFPAEAPIMAGILWGLSAASMIFGNTVAIAQMNMKRLLAYSSIANAGYILMAFVPYGNPVIAQEAVSSALFYLLAYALTSFGAWAVMIALEPAESDGLLLQDFSGLGRKYPWLGAALLISMLSFIGVPLTMGFWGKFYLFKTAVDGSQIPLVLIGLLTSLVSAYYYLRIVMFAYFKPGEPQIQPGRWASVVAVICAAGIFVLSFIPTPVFQFAAQMIMGMK</sequence>
<proteinExistence type="inferred from homology"/>
<feature type="transmembrane region" description="Helical" evidence="6">
    <location>
        <begin position="271"/>
        <end position="293"/>
    </location>
</feature>